<evidence type="ECO:0000256" key="1">
    <source>
        <dbReference type="ARBA" id="ARBA00004123"/>
    </source>
</evidence>
<evidence type="ECO:0000313" key="5">
    <source>
        <dbReference type="Proteomes" id="UP001497457"/>
    </source>
</evidence>
<feature type="compositionally biased region" description="Basic and acidic residues" evidence="3">
    <location>
        <begin position="164"/>
        <end position="173"/>
    </location>
</feature>
<feature type="region of interest" description="Disordered" evidence="3">
    <location>
        <begin position="144"/>
        <end position="219"/>
    </location>
</feature>
<keyword evidence="2" id="KW-0539">Nucleus</keyword>
<evidence type="ECO:0000256" key="2">
    <source>
        <dbReference type="ARBA" id="ARBA00023242"/>
    </source>
</evidence>
<reference evidence="4" key="1">
    <citation type="submission" date="2024-10" db="EMBL/GenBank/DDBJ databases">
        <authorList>
            <person name="Ryan C."/>
        </authorList>
    </citation>
    <scope>NUCLEOTIDE SEQUENCE [LARGE SCALE GENOMIC DNA]</scope>
</reference>
<dbReference type="Proteomes" id="UP001497457">
    <property type="component" value="Chromosome 20rd"/>
</dbReference>
<gene>
    <name evidence="4" type="ORF">URODEC1_LOCUS54520</name>
</gene>
<evidence type="ECO:0000313" key="4">
    <source>
        <dbReference type="EMBL" id="CAL4978076.1"/>
    </source>
</evidence>
<feature type="compositionally biased region" description="Basic and acidic residues" evidence="3">
    <location>
        <begin position="182"/>
        <end position="201"/>
    </location>
</feature>
<feature type="compositionally biased region" description="Low complexity" evidence="3">
    <location>
        <begin position="202"/>
        <end position="214"/>
    </location>
</feature>
<comment type="subcellular location">
    <subcellularLocation>
        <location evidence="1">Nucleus</location>
    </subcellularLocation>
</comment>
<keyword evidence="5" id="KW-1185">Reference proteome</keyword>
<dbReference type="GO" id="GO:0005634">
    <property type="term" value="C:nucleus"/>
    <property type="evidence" value="ECO:0007669"/>
    <property type="project" value="UniProtKB-SubCell"/>
</dbReference>
<evidence type="ECO:0000256" key="3">
    <source>
        <dbReference type="SAM" id="MobiDB-lite"/>
    </source>
</evidence>
<dbReference type="AlphaFoldDB" id="A0ABC9AE80"/>
<dbReference type="PANTHER" id="PTHR13489:SF0">
    <property type="entry name" value="MINI-CHROMOSOME MAINTENANCE COMPLEX-BINDING PROTEIN"/>
    <property type="match status" value="1"/>
</dbReference>
<organism evidence="4 5">
    <name type="scientific">Urochloa decumbens</name>
    <dbReference type="NCBI Taxonomy" id="240449"/>
    <lineage>
        <taxon>Eukaryota</taxon>
        <taxon>Viridiplantae</taxon>
        <taxon>Streptophyta</taxon>
        <taxon>Embryophyta</taxon>
        <taxon>Tracheophyta</taxon>
        <taxon>Spermatophyta</taxon>
        <taxon>Magnoliopsida</taxon>
        <taxon>Liliopsida</taxon>
        <taxon>Poales</taxon>
        <taxon>Poaceae</taxon>
        <taxon>PACMAD clade</taxon>
        <taxon>Panicoideae</taxon>
        <taxon>Panicodae</taxon>
        <taxon>Paniceae</taxon>
        <taxon>Melinidinae</taxon>
        <taxon>Urochloa</taxon>
    </lineage>
</organism>
<dbReference type="PANTHER" id="PTHR13489">
    <property type="entry name" value="MINI-CHROMOSOME MAINTENANCE COMPLEX-BINDING PROTEIN"/>
    <property type="match status" value="1"/>
</dbReference>
<proteinExistence type="predicted"/>
<protein>
    <recommendedName>
        <fullName evidence="6">Mini-chromosome maintenance complex-binding protein</fullName>
    </recommendedName>
</protein>
<dbReference type="EMBL" id="OZ075130">
    <property type="protein sequence ID" value="CAL4978076.1"/>
    <property type="molecule type" value="Genomic_DNA"/>
</dbReference>
<dbReference type="Pfam" id="PF09739">
    <property type="entry name" value="MCM_bind"/>
    <property type="match status" value="2"/>
</dbReference>
<evidence type="ECO:0008006" key="6">
    <source>
        <dbReference type="Google" id="ProtNLM"/>
    </source>
</evidence>
<accession>A0ABC9AE80</accession>
<dbReference type="InterPro" id="IPR019140">
    <property type="entry name" value="MCM_complex-bd"/>
</dbReference>
<sequence>MVGPQYDLVGNPLGAVRATFERTATAAAAESGGSDPVAAFRGKDWGACDFFRSFLFEEDGLDRVPVLNASNLGLIKPNTLVRYRGMVQDMLGNEYYIGAFKDGSTWRTNKFTDFSPFSMPHPCDSHLWERHLFHCVPAPGQNSWTLESSPGPDVRRMSSCLGTELREKRKRDGDSDDMDVSENGHEESSLFCKKPKEDGDVRVSTSSTEVAESVPEMNGGDYHMPGSSFSCLVKVYDMPDSQVKLNDVIEFIGVYTFDPELAAPSDNPDDIMLDLIEDVTVQLPPSKVPRLHCLVWRKLSPHDFISRPPVVELRNRVDVVAVGRLSLNFTGFNRESASIFGNKLYSLIQKLVPYSQAIPMSIEYLNTATLQPRKDNKSGRLVTGVLQLPQGSHLTFDETLLQTGSLTSKGVENTMLLKNLMESQKVDYDFEYYKLDMATDVQLLTLSEGKSNILPSDLVVPFRPSSVPTISAGSEELESWRWYLATVRSLPQSTEPETYQTIQDEMVSAMRDDRSLGCSELSRWLTMAQIMASSFGEKRLSLEHWQMVKELERLRKQRSQ</sequence>
<name>A0ABC9AE80_9POAL</name>